<dbReference type="InterPro" id="IPR018303">
    <property type="entry name" value="ATPase_P-typ_P_site"/>
</dbReference>
<dbReference type="FunFam" id="3.40.50.1000:FF:000028">
    <property type="entry name" value="Calcium-transporting P-type ATPase, putative"/>
    <property type="match status" value="1"/>
</dbReference>
<feature type="transmembrane region" description="Helical" evidence="9">
    <location>
        <begin position="682"/>
        <end position="706"/>
    </location>
</feature>
<evidence type="ECO:0000259" key="10">
    <source>
        <dbReference type="SMART" id="SM00831"/>
    </source>
</evidence>
<dbReference type="InterPro" id="IPR059000">
    <property type="entry name" value="ATPase_P-type_domA"/>
</dbReference>
<dbReference type="InterPro" id="IPR023298">
    <property type="entry name" value="ATPase_P-typ_TM_dom_sf"/>
</dbReference>
<evidence type="ECO:0000256" key="8">
    <source>
        <dbReference type="ARBA" id="ARBA00023136"/>
    </source>
</evidence>
<dbReference type="Gene3D" id="2.70.150.10">
    <property type="entry name" value="Calcium-transporting ATPase, cytoplasmic transduction domain A"/>
    <property type="match status" value="1"/>
</dbReference>
<feature type="transmembrane region" description="Helical" evidence="9">
    <location>
        <begin position="823"/>
        <end position="843"/>
    </location>
</feature>
<keyword evidence="12" id="KW-1185">Reference proteome</keyword>
<reference evidence="11 12" key="1">
    <citation type="submission" date="2020-04" db="EMBL/GenBank/DDBJ databases">
        <title>Rhodospirillaceae bacterium KN72 isolated from deep sea.</title>
        <authorList>
            <person name="Zhang D.-C."/>
        </authorList>
    </citation>
    <scope>NUCLEOTIDE SEQUENCE [LARGE SCALE GENOMIC DNA]</scope>
    <source>
        <strain evidence="11 12">KN72</strain>
    </source>
</reference>
<proteinExistence type="inferred from homology"/>
<keyword evidence="3 9" id="KW-0812">Transmembrane</keyword>
<dbReference type="Pfam" id="PF00690">
    <property type="entry name" value="Cation_ATPase_N"/>
    <property type="match status" value="1"/>
</dbReference>
<keyword evidence="4" id="KW-0547">Nucleotide-binding</keyword>
<dbReference type="Pfam" id="PF00122">
    <property type="entry name" value="E1-E2_ATPase"/>
    <property type="match status" value="1"/>
</dbReference>
<evidence type="ECO:0000313" key="11">
    <source>
        <dbReference type="EMBL" id="NMM44825.1"/>
    </source>
</evidence>
<dbReference type="SUPFAM" id="SSF81665">
    <property type="entry name" value="Calcium ATPase, transmembrane domain M"/>
    <property type="match status" value="1"/>
</dbReference>
<dbReference type="Gene3D" id="1.20.1110.10">
    <property type="entry name" value="Calcium-transporting ATPase, transmembrane domain"/>
    <property type="match status" value="3"/>
</dbReference>
<feature type="transmembrane region" description="Helical" evidence="9">
    <location>
        <begin position="855"/>
        <end position="874"/>
    </location>
</feature>
<evidence type="ECO:0000256" key="6">
    <source>
        <dbReference type="ARBA" id="ARBA00022967"/>
    </source>
</evidence>
<dbReference type="SFLD" id="SFLDF00027">
    <property type="entry name" value="p-type_atpase"/>
    <property type="match status" value="1"/>
</dbReference>
<name>A0A7Y0HEL5_9PROT</name>
<evidence type="ECO:0000256" key="3">
    <source>
        <dbReference type="ARBA" id="ARBA00022692"/>
    </source>
</evidence>
<dbReference type="PRINTS" id="PR00120">
    <property type="entry name" value="HATPASE"/>
</dbReference>
<dbReference type="InterPro" id="IPR006068">
    <property type="entry name" value="ATPase_P-typ_cation-transptr_C"/>
</dbReference>
<dbReference type="SFLD" id="SFLDS00003">
    <property type="entry name" value="Haloacid_Dehalogenase"/>
    <property type="match status" value="1"/>
</dbReference>
<sequence length="885" mass="94223">MTERDITERGRIEATPPFHAQTVERVLTELDTSVLGLDADEAASRREKYGPNRLPQEPRPGPIRRFLAQFQNILIYVLLGSATISAILGEVIDASVILLVVLINAVVGFIQEGKAERALEAIRDMLAPAAAIRRDGHRETIPAEDLVPGDLVLLKAGDRVPADLRLVETESLEIQESALTGESLPVAKGTDPLDSDAALADRINMAYAGTLVVQGFGAGTVTETASKTELGRITGMIAGLPPVETPLMRQLEKFAGVLTVVILALAGAMALFGWAVQDFGARDMFMAAVALAVAAIPEGLPAIMTIALAIGVTRMVRRNAIIRRLPAVETLGAVSVICCDKTGTLTQNRLTVEDVVTSDESDTVKQQLLRAGLLCNDGEADWHGSGWTYHGNPTDSAFLAAAVSAGFDPAEERAAHPRHASLPFDSRRKFMATRHLFQDRPEPTAFLVLKGAPERVLDRCAAEADGSPIDADGWKTKIDALAAGGRRVLAVAWREAGPEHETGYGPLSDASLGTHFRMLGLVGLIDPPREEASPAVAECHAAGIRVKMITGDHAATARSIAGSLGIGDGTRALSGPEIDAMDADTLRLHAADCDVFARTTPEHKLRLVEALQADGRIVAMTGDGVNDAPALKRADIGTAMGANGTEAAKEAADMVLADDNFASIAAAVEEGRVVYDNIRKSILFILPTSFGWSFVILAAVLAGQILPVTPAQILWVNMIATVTLALALAFEPSESAVMARPPRDPAAPMLDLYLLWRTLYVAMLMVAASYGAFLYATATGTPLAEARTLAVTVLVVCDCAYILNARRLNKGLFAKGLWRDNKLIGPAILATVVLQAGFSYIPALQSLFGSAALPLDGWLIAVVAAFTVSILVEAEFQIWKRLRRN</sequence>
<evidence type="ECO:0000256" key="2">
    <source>
        <dbReference type="ARBA" id="ARBA00005675"/>
    </source>
</evidence>
<feature type="transmembrane region" description="Helical" evidence="9">
    <location>
        <begin position="66"/>
        <end position="88"/>
    </location>
</feature>
<comment type="similarity">
    <text evidence="2">Belongs to the cation transport ATPase (P-type) (TC 3.A.3) family. Type IIA subfamily.</text>
</comment>
<dbReference type="PROSITE" id="PS00154">
    <property type="entry name" value="ATPASE_E1_E2"/>
    <property type="match status" value="1"/>
</dbReference>
<keyword evidence="7 9" id="KW-1133">Transmembrane helix</keyword>
<dbReference type="EMBL" id="JABBNT010000003">
    <property type="protein sequence ID" value="NMM44825.1"/>
    <property type="molecule type" value="Genomic_DNA"/>
</dbReference>
<keyword evidence="5" id="KW-0067">ATP-binding</keyword>
<evidence type="ECO:0000256" key="5">
    <source>
        <dbReference type="ARBA" id="ARBA00022840"/>
    </source>
</evidence>
<dbReference type="InterPro" id="IPR023214">
    <property type="entry name" value="HAD_sf"/>
</dbReference>
<keyword evidence="6" id="KW-1278">Translocase</keyword>
<dbReference type="PANTHER" id="PTHR42861">
    <property type="entry name" value="CALCIUM-TRANSPORTING ATPASE"/>
    <property type="match status" value="1"/>
</dbReference>
<dbReference type="Proteomes" id="UP000539372">
    <property type="component" value="Unassembled WGS sequence"/>
</dbReference>
<feature type="transmembrane region" description="Helical" evidence="9">
    <location>
        <begin position="254"/>
        <end position="276"/>
    </location>
</feature>
<dbReference type="Pfam" id="PF00689">
    <property type="entry name" value="Cation_ATPase_C"/>
    <property type="match status" value="1"/>
</dbReference>
<dbReference type="Gene3D" id="3.40.50.1000">
    <property type="entry name" value="HAD superfamily/HAD-like"/>
    <property type="match status" value="1"/>
</dbReference>
<dbReference type="SFLD" id="SFLDG00002">
    <property type="entry name" value="C1.7:_P-type_atpase_like"/>
    <property type="match status" value="1"/>
</dbReference>
<evidence type="ECO:0000313" key="12">
    <source>
        <dbReference type="Proteomes" id="UP000539372"/>
    </source>
</evidence>
<feature type="domain" description="Cation-transporting P-type ATPase N-terminal" evidence="10">
    <location>
        <begin position="17"/>
        <end position="90"/>
    </location>
</feature>
<accession>A0A7Y0HEL5</accession>
<feature type="transmembrane region" description="Helical" evidence="9">
    <location>
        <begin position="752"/>
        <end position="774"/>
    </location>
</feature>
<dbReference type="RefSeq" id="WP_169625216.1">
    <property type="nucleotide sequence ID" value="NZ_JABBNT010000003.1"/>
</dbReference>
<dbReference type="InterPro" id="IPR004014">
    <property type="entry name" value="ATPase_P-typ_cation-transptr_N"/>
</dbReference>
<feature type="transmembrane region" description="Helical" evidence="9">
    <location>
        <begin position="712"/>
        <end position="731"/>
    </location>
</feature>
<protein>
    <submittedName>
        <fullName evidence="11">HAD-IC family P-type ATPase</fullName>
    </submittedName>
</protein>
<feature type="transmembrane region" description="Helical" evidence="9">
    <location>
        <begin position="94"/>
        <end position="110"/>
    </location>
</feature>
<evidence type="ECO:0000256" key="1">
    <source>
        <dbReference type="ARBA" id="ARBA00004141"/>
    </source>
</evidence>
<dbReference type="AlphaFoldDB" id="A0A7Y0HEL5"/>
<dbReference type="InterPro" id="IPR023299">
    <property type="entry name" value="ATPase_P-typ_cyto_dom_N"/>
</dbReference>
<keyword evidence="8 9" id="KW-0472">Membrane</keyword>
<dbReference type="NCBIfam" id="TIGR01494">
    <property type="entry name" value="ATPase_P-type"/>
    <property type="match status" value="2"/>
</dbReference>
<dbReference type="SMART" id="SM00831">
    <property type="entry name" value="Cation_ATPase_N"/>
    <property type="match status" value="1"/>
</dbReference>
<dbReference type="Gene3D" id="3.40.1110.10">
    <property type="entry name" value="Calcium-transporting ATPase, cytoplasmic domain N"/>
    <property type="match status" value="1"/>
</dbReference>
<dbReference type="InterPro" id="IPR001757">
    <property type="entry name" value="P_typ_ATPase"/>
</dbReference>
<evidence type="ECO:0000256" key="9">
    <source>
        <dbReference type="SAM" id="Phobius"/>
    </source>
</evidence>
<dbReference type="InterPro" id="IPR044492">
    <property type="entry name" value="P_typ_ATPase_HD_dom"/>
</dbReference>
<comment type="caution">
    <text evidence="11">The sequence shown here is derived from an EMBL/GenBank/DDBJ whole genome shotgun (WGS) entry which is preliminary data.</text>
</comment>
<dbReference type="GO" id="GO:0016887">
    <property type="term" value="F:ATP hydrolysis activity"/>
    <property type="evidence" value="ECO:0007669"/>
    <property type="project" value="InterPro"/>
</dbReference>
<gene>
    <name evidence="11" type="ORF">HH303_10080</name>
</gene>
<dbReference type="GO" id="GO:0016020">
    <property type="term" value="C:membrane"/>
    <property type="evidence" value="ECO:0007669"/>
    <property type="project" value="UniProtKB-SubCell"/>
</dbReference>
<organism evidence="11 12">
    <name type="scientific">Pacificispira spongiicola</name>
    <dbReference type="NCBI Taxonomy" id="2729598"/>
    <lineage>
        <taxon>Bacteria</taxon>
        <taxon>Pseudomonadati</taxon>
        <taxon>Pseudomonadota</taxon>
        <taxon>Alphaproteobacteria</taxon>
        <taxon>Rhodospirillales</taxon>
        <taxon>Rhodospirillaceae</taxon>
        <taxon>Pacificispira</taxon>
    </lineage>
</organism>
<comment type="subcellular location">
    <subcellularLocation>
        <location evidence="1">Membrane</location>
        <topology evidence="1">Multi-pass membrane protein</topology>
    </subcellularLocation>
</comment>
<dbReference type="SUPFAM" id="SSF56784">
    <property type="entry name" value="HAD-like"/>
    <property type="match status" value="1"/>
</dbReference>
<feature type="transmembrane region" description="Helical" evidence="9">
    <location>
        <begin position="288"/>
        <end position="313"/>
    </location>
</feature>
<dbReference type="InterPro" id="IPR008250">
    <property type="entry name" value="ATPase_P-typ_transduc_dom_A_sf"/>
</dbReference>
<feature type="transmembrane region" description="Helical" evidence="9">
    <location>
        <begin position="786"/>
        <end position="803"/>
    </location>
</feature>
<evidence type="ECO:0000256" key="7">
    <source>
        <dbReference type="ARBA" id="ARBA00022989"/>
    </source>
</evidence>
<evidence type="ECO:0000256" key="4">
    <source>
        <dbReference type="ARBA" id="ARBA00022741"/>
    </source>
</evidence>
<dbReference type="GO" id="GO:0015662">
    <property type="term" value="F:P-type ion transporter activity"/>
    <property type="evidence" value="ECO:0007669"/>
    <property type="project" value="UniProtKB-ARBA"/>
</dbReference>
<dbReference type="SUPFAM" id="SSF81653">
    <property type="entry name" value="Calcium ATPase, transduction domain A"/>
    <property type="match status" value="1"/>
</dbReference>
<dbReference type="Pfam" id="PF08282">
    <property type="entry name" value="Hydrolase_3"/>
    <property type="match status" value="1"/>
</dbReference>
<dbReference type="GO" id="GO:0005524">
    <property type="term" value="F:ATP binding"/>
    <property type="evidence" value="ECO:0007669"/>
    <property type="project" value="UniProtKB-KW"/>
</dbReference>
<dbReference type="PRINTS" id="PR00119">
    <property type="entry name" value="CATATPASE"/>
</dbReference>
<dbReference type="InterPro" id="IPR036412">
    <property type="entry name" value="HAD-like_sf"/>
</dbReference>
<dbReference type="Pfam" id="PF13246">
    <property type="entry name" value="Cation_ATPase"/>
    <property type="match status" value="1"/>
</dbReference>